<evidence type="ECO:0000256" key="2">
    <source>
        <dbReference type="ARBA" id="ARBA00023015"/>
    </source>
</evidence>
<dbReference type="Proteomes" id="UP000589620">
    <property type="component" value="Unassembled WGS sequence"/>
</dbReference>
<accession>A0A852SV12</accession>
<keyword evidence="3 6" id="KW-0238">DNA-binding</keyword>
<dbReference type="EMBL" id="JACCBJ010000001">
    <property type="protein sequence ID" value="NYD72562.1"/>
    <property type="molecule type" value="Genomic_DNA"/>
</dbReference>
<protein>
    <submittedName>
        <fullName evidence="6">DNA-binding transcriptional regulator LsrR (DeoR family)</fullName>
    </submittedName>
</protein>
<dbReference type="GO" id="GO:0030246">
    <property type="term" value="F:carbohydrate binding"/>
    <property type="evidence" value="ECO:0007669"/>
    <property type="project" value="InterPro"/>
</dbReference>
<dbReference type="GO" id="GO:0003677">
    <property type="term" value="F:DNA binding"/>
    <property type="evidence" value="ECO:0007669"/>
    <property type="project" value="UniProtKB-KW"/>
</dbReference>
<dbReference type="RefSeq" id="WP_179453821.1">
    <property type="nucleotide sequence ID" value="NZ_BAAAPX010000001.1"/>
</dbReference>
<dbReference type="Gene3D" id="1.10.10.60">
    <property type="entry name" value="Homeodomain-like"/>
    <property type="match status" value="1"/>
</dbReference>
<evidence type="ECO:0000313" key="6">
    <source>
        <dbReference type="EMBL" id="NYD72562.1"/>
    </source>
</evidence>
<keyword evidence="4" id="KW-0804">Transcription</keyword>
<feature type="domain" description="Sugar-binding" evidence="5">
    <location>
        <begin position="66"/>
        <end position="321"/>
    </location>
</feature>
<dbReference type="PANTHER" id="PTHR34294">
    <property type="entry name" value="TRANSCRIPTIONAL REGULATOR-RELATED"/>
    <property type="match status" value="1"/>
</dbReference>
<evidence type="ECO:0000259" key="5">
    <source>
        <dbReference type="Pfam" id="PF04198"/>
    </source>
</evidence>
<dbReference type="InterPro" id="IPR007324">
    <property type="entry name" value="Sugar-bd_dom_put"/>
</dbReference>
<keyword evidence="7" id="KW-1185">Reference proteome</keyword>
<evidence type="ECO:0000313" key="7">
    <source>
        <dbReference type="Proteomes" id="UP000589620"/>
    </source>
</evidence>
<organism evidence="6 7">
    <name type="scientific">Leifsonia soli</name>
    <dbReference type="NCBI Taxonomy" id="582665"/>
    <lineage>
        <taxon>Bacteria</taxon>
        <taxon>Bacillati</taxon>
        <taxon>Actinomycetota</taxon>
        <taxon>Actinomycetes</taxon>
        <taxon>Micrococcales</taxon>
        <taxon>Microbacteriaceae</taxon>
        <taxon>Leifsonia</taxon>
    </lineage>
</organism>
<name>A0A852SV12_9MICO</name>
<dbReference type="Pfam" id="PF04198">
    <property type="entry name" value="Sugar-bind"/>
    <property type="match status" value="1"/>
</dbReference>
<evidence type="ECO:0000256" key="3">
    <source>
        <dbReference type="ARBA" id="ARBA00023125"/>
    </source>
</evidence>
<dbReference type="PANTHER" id="PTHR34294:SF1">
    <property type="entry name" value="TRANSCRIPTIONAL REGULATOR LSRR"/>
    <property type="match status" value="1"/>
</dbReference>
<dbReference type="InterPro" id="IPR037171">
    <property type="entry name" value="NagB/RpiA_transferase-like"/>
</dbReference>
<keyword evidence="2" id="KW-0805">Transcription regulation</keyword>
<dbReference type="SUPFAM" id="SSF100950">
    <property type="entry name" value="NagB/RpiA/CoA transferase-like"/>
    <property type="match status" value="1"/>
</dbReference>
<sequence>MPQPETEHLPDKVRDALKAGHLYYMQDLTMEAIAHEMHTSRSSVSRLLSYARSSGLVTIQIAEPHEGASRIQQTIHERFGIAAHIVPMPSAISDVDRLERVAISAARILDRFIDSNQTVGIAWGSTMSALSRHLIPKELHNVEFVQLNGAGNTYTTGVLYASEILRRFGDTYSGTIQEFPVPALFDDPQTKIAMWRERSTRRILDIQERMDVAIFGLGSPFSEVRSHVYAGGYLDQADYASLDDSGVVGDVATVFFREDGSHHGIPLNERASGPDIDLIKRVPRRVCIVSGPSKVHSLRGALAAGLITDLIVDEGTARALVQLTQPLPVEPAGEPRSAAAA</sequence>
<comment type="similarity">
    <text evidence="1">Belongs to the SorC transcriptional regulatory family.</text>
</comment>
<dbReference type="InterPro" id="IPR051054">
    <property type="entry name" value="SorC_transcr_regulators"/>
</dbReference>
<dbReference type="Gene3D" id="3.40.50.1360">
    <property type="match status" value="1"/>
</dbReference>
<gene>
    <name evidence="6" type="ORF">BJ963_000081</name>
</gene>
<dbReference type="InterPro" id="IPR013324">
    <property type="entry name" value="RNA_pol_sigma_r3/r4-like"/>
</dbReference>
<dbReference type="AlphaFoldDB" id="A0A852SV12"/>
<evidence type="ECO:0000256" key="4">
    <source>
        <dbReference type="ARBA" id="ARBA00023163"/>
    </source>
</evidence>
<proteinExistence type="inferred from homology"/>
<dbReference type="SUPFAM" id="SSF88659">
    <property type="entry name" value="Sigma3 and sigma4 domains of RNA polymerase sigma factors"/>
    <property type="match status" value="1"/>
</dbReference>
<evidence type="ECO:0000256" key="1">
    <source>
        <dbReference type="ARBA" id="ARBA00010466"/>
    </source>
</evidence>
<reference evidence="6 7" key="1">
    <citation type="submission" date="2020-07" db="EMBL/GenBank/DDBJ databases">
        <title>Sequencing the genomes of 1000 actinobacteria strains.</title>
        <authorList>
            <person name="Klenk H.-P."/>
        </authorList>
    </citation>
    <scope>NUCLEOTIDE SEQUENCE [LARGE SCALE GENOMIC DNA]</scope>
    <source>
        <strain evidence="6 7">DSM 23871</strain>
    </source>
</reference>
<comment type="caution">
    <text evidence="6">The sequence shown here is derived from an EMBL/GenBank/DDBJ whole genome shotgun (WGS) entry which is preliminary data.</text>
</comment>